<keyword evidence="3" id="KW-1185">Reference proteome</keyword>
<evidence type="ECO:0000313" key="3">
    <source>
        <dbReference type="Proteomes" id="UP000311919"/>
    </source>
</evidence>
<sequence length="134" mass="15172">PISTSDTNAPSSTAPDDDDLYIPYIDKLGIRRRRRRLPSDPRVRRNGTAPTTDSGKQPISTSDTNAPSSTAPDDDDLYIPYIDKLGIRRRRRRLPSDPRVRRNGTAPTTDSGKPNTTEDEYYDDNYNETLLNYL</sequence>
<accession>A0A4Z2CM02</accession>
<feature type="compositionally biased region" description="Polar residues" evidence="1">
    <location>
        <begin position="105"/>
        <end position="115"/>
    </location>
</feature>
<proteinExistence type="predicted"/>
<dbReference type="AlphaFoldDB" id="A0A4Z2CM02"/>
<reference evidence="2 3" key="1">
    <citation type="submission" date="2019-03" db="EMBL/GenBank/DDBJ databases">
        <title>An improved genome assembly of the fluke Schistosoma japonicum.</title>
        <authorList>
            <person name="Hu W."/>
            <person name="Luo F."/>
            <person name="Yin M."/>
            <person name="Mo X."/>
            <person name="Sun C."/>
            <person name="Wu Q."/>
            <person name="Zhu B."/>
            <person name="Xiang M."/>
            <person name="Wang J."/>
            <person name="Wang Y."/>
            <person name="Zhang T."/>
            <person name="Xu B."/>
            <person name="Zheng H."/>
            <person name="Feng Z."/>
        </authorList>
    </citation>
    <scope>NUCLEOTIDE SEQUENCE [LARGE SCALE GENOMIC DNA]</scope>
    <source>
        <strain evidence="2">HuSjv2</strain>
        <tissue evidence="2">Worms</tissue>
    </source>
</reference>
<dbReference type="EMBL" id="SKCS01000571">
    <property type="protein sequence ID" value="TNN05208.1"/>
    <property type="molecule type" value="Genomic_DNA"/>
</dbReference>
<dbReference type="Proteomes" id="UP000311919">
    <property type="component" value="Unassembled WGS sequence"/>
</dbReference>
<evidence type="ECO:0000256" key="1">
    <source>
        <dbReference type="SAM" id="MobiDB-lite"/>
    </source>
</evidence>
<protein>
    <submittedName>
        <fullName evidence="2">Uncharacterized protein</fullName>
    </submittedName>
</protein>
<feature type="compositionally biased region" description="Polar residues" evidence="1">
    <location>
        <begin position="1"/>
        <end position="14"/>
    </location>
</feature>
<feature type="non-terminal residue" evidence="2">
    <location>
        <position position="1"/>
    </location>
</feature>
<name>A0A4Z2CM02_SCHJA</name>
<feature type="compositionally biased region" description="Acidic residues" evidence="1">
    <location>
        <begin position="117"/>
        <end position="126"/>
    </location>
</feature>
<feature type="region of interest" description="Disordered" evidence="1">
    <location>
        <begin position="1"/>
        <end position="126"/>
    </location>
</feature>
<comment type="caution">
    <text evidence="2">The sequence shown here is derived from an EMBL/GenBank/DDBJ whole genome shotgun (WGS) entry which is preliminary data.</text>
</comment>
<organism evidence="2 3">
    <name type="scientific">Schistosoma japonicum</name>
    <name type="common">Blood fluke</name>
    <dbReference type="NCBI Taxonomy" id="6182"/>
    <lineage>
        <taxon>Eukaryota</taxon>
        <taxon>Metazoa</taxon>
        <taxon>Spiralia</taxon>
        <taxon>Lophotrochozoa</taxon>
        <taxon>Platyhelminthes</taxon>
        <taxon>Trematoda</taxon>
        <taxon>Digenea</taxon>
        <taxon>Strigeidida</taxon>
        <taxon>Schistosomatoidea</taxon>
        <taxon>Schistosomatidae</taxon>
        <taxon>Schistosoma</taxon>
    </lineage>
</organism>
<gene>
    <name evidence="2" type="ORF">EWB00_009559</name>
</gene>
<feature type="compositionally biased region" description="Polar residues" evidence="1">
    <location>
        <begin position="48"/>
        <end position="71"/>
    </location>
</feature>
<evidence type="ECO:0000313" key="2">
    <source>
        <dbReference type="EMBL" id="TNN05208.1"/>
    </source>
</evidence>